<keyword evidence="6" id="KW-0479">Metal-binding</keyword>
<dbReference type="InterPro" id="IPR006593">
    <property type="entry name" value="Cyt_b561/ferric_Rdtase_TM"/>
</dbReference>
<feature type="transmembrane region" description="Helical" evidence="11">
    <location>
        <begin position="211"/>
        <end position="232"/>
    </location>
</feature>
<comment type="cofactor">
    <cofactor evidence="1">
        <name>heme b</name>
        <dbReference type="ChEBI" id="CHEBI:60344"/>
    </cofactor>
</comment>
<dbReference type="Proteomes" id="UP000035682">
    <property type="component" value="Unplaced"/>
</dbReference>
<dbReference type="PANTHER" id="PTHR10106:SF50">
    <property type="entry name" value="CYTOCHROME B561 DOMAIN-CONTAINING PROTEIN"/>
    <property type="match status" value="1"/>
</dbReference>
<evidence type="ECO:0000313" key="16">
    <source>
        <dbReference type="WormBase" id="SRAE_1000121800"/>
    </source>
</evidence>
<accession>A0A090L4A8</accession>
<evidence type="ECO:0000313" key="15">
    <source>
        <dbReference type="WBParaSite" id="SRAE_1000121800.1"/>
    </source>
</evidence>
<feature type="domain" description="Cytochrome b561" evidence="12">
    <location>
        <begin position="57"/>
        <end position="277"/>
    </location>
</feature>
<proteinExistence type="predicted"/>
<evidence type="ECO:0000256" key="5">
    <source>
        <dbReference type="ARBA" id="ARBA00022692"/>
    </source>
</evidence>
<dbReference type="CDD" id="cd08554">
    <property type="entry name" value="Cyt_b561"/>
    <property type="match status" value="1"/>
</dbReference>
<evidence type="ECO:0000256" key="4">
    <source>
        <dbReference type="ARBA" id="ARBA00022617"/>
    </source>
</evidence>
<evidence type="ECO:0000256" key="8">
    <source>
        <dbReference type="ARBA" id="ARBA00022989"/>
    </source>
</evidence>
<evidence type="ECO:0000313" key="14">
    <source>
        <dbReference type="Proteomes" id="UP000035682"/>
    </source>
</evidence>
<feature type="transmembrane region" description="Helical" evidence="11">
    <location>
        <begin position="256"/>
        <end position="276"/>
    </location>
</feature>
<feature type="transmembrane region" description="Helical" evidence="11">
    <location>
        <begin position="97"/>
        <end position="113"/>
    </location>
</feature>
<dbReference type="InterPro" id="IPR043205">
    <property type="entry name" value="CYB561/CYBRD1-like"/>
</dbReference>
<evidence type="ECO:0000256" key="9">
    <source>
        <dbReference type="ARBA" id="ARBA00023004"/>
    </source>
</evidence>
<evidence type="ECO:0000256" key="7">
    <source>
        <dbReference type="ARBA" id="ARBA00022982"/>
    </source>
</evidence>
<dbReference type="OrthoDB" id="907479at2759"/>
<dbReference type="GO" id="GO:0016020">
    <property type="term" value="C:membrane"/>
    <property type="evidence" value="ECO:0007669"/>
    <property type="project" value="UniProtKB-SubCell"/>
</dbReference>
<feature type="transmembrane region" description="Helical" evidence="11">
    <location>
        <begin position="134"/>
        <end position="157"/>
    </location>
</feature>
<evidence type="ECO:0000259" key="12">
    <source>
        <dbReference type="PROSITE" id="PS50939"/>
    </source>
</evidence>
<evidence type="ECO:0000313" key="13">
    <source>
        <dbReference type="EMBL" id="CEF62952.1"/>
    </source>
</evidence>
<feature type="transmembrane region" description="Helical" evidence="11">
    <location>
        <begin position="169"/>
        <end position="191"/>
    </location>
</feature>
<dbReference type="AlphaFoldDB" id="A0A090L4A8"/>
<protein>
    <submittedName>
        <fullName evidence="13">Cytochrome b561, eukaryote domain and Cytochrome b561/ferric reductase transmembrane domain-containing protein</fullName>
    </submittedName>
</protein>
<evidence type="ECO:0000256" key="2">
    <source>
        <dbReference type="ARBA" id="ARBA00004141"/>
    </source>
</evidence>
<feature type="transmembrane region" description="Helical" evidence="11">
    <location>
        <begin position="50"/>
        <end position="73"/>
    </location>
</feature>
<gene>
    <name evidence="13 15 16" type="ORF">SRAE_1000121800</name>
</gene>
<dbReference type="WormBase" id="SRAE_1000121800">
    <property type="protein sequence ID" value="SRP04608"/>
    <property type="gene ID" value="WBGene00257822"/>
</dbReference>
<evidence type="ECO:0000256" key="1">
    <source>
        <dbReference type="ARBA" id="ARBA00001970"/>
    </source>
</evidence>
<keyword evidence="4" id="KW-0349">Heme</keyword>
<reference evidence="15" key="2">
    <citation type="submission" date="2020-12" db="UniProtKB">
        <authorList>
            <consortium name="WormBaseParasite"/>
        </authorList>
    </citation>
    <scope>IDENTIFICATION</scope>
</reference>
<dbReference type="Gene3D" id="1.20.120.1770">
    <property type="match status" value="1"/>
</dbReference>
<sequence length="288" mass="33324">MSKNIYGNTISPGHPYWDYSEEHDDDYVGLESTTKVDKDLLEIKQASLRIFDFFSTFNQLFGLSMVILVGYFYGNIDGSYYWKNIDSKSLTAEDERAYLNLHGLAVIVGLVFFHGEGILINRHFRHELKCIFKVYQIIFNIISLACGAFALASFVIYSNKQIDYQYYSFQFWLLLGVLTIYVVVSTIYMFVYTFPRLPKKFRLIIKPYTNAMTLVAFVLSSVYSILSNALYINKYLNKTNAPICNKDENCIVNLQYVMNFGLLSTVLYCIVVVIQASKKTWSRKIKNL</sequence>
<keyword evidence="10 11" id="KW-0472">Membrane</keyword>
<dbReference type="RefSeq" id="XP_024502154.1">
    <property type="nucleotide sequence ID" value="XM_024648147.1"/>
</dbReference>
<name>A0A090L4A8_STRRB</name>
<dbReference type="CTD" id="36375317"/>
<evidence type="ECO:0000256" key="6">
    <source>
        <dbReference type="ARBA" id="ARBA00022723"/>
    </source>
</evidence>
<dbReference type="EMBL" id="LN609528">
    <property type="protein sequence ID" value="CEF62952.1"/>
    <property type="molecule type" value="Genomic_DNA"/>
</dbReference>
<dbReference type="GO" id="GO:0016491">
    <property type="term" value="F:oxidoreductase activity"/>
    <property type="evidence" value="ECO:0007669"/>
    <property type="project" value="InterPro"/>
</dbReference>
<comment type="subcellular location">
    <subcellularLocation>
        <location evidence="2">Membrane</location>
        <topology evidence="2">Multi-pass membrane protein</topology>
    </subcellularLocation>
</comment>
<dbReference type="GO" id="GO:0046872">
    <property type="term" value="F:metal ion binding"/>
    <property type="evidence" value="ECO:0007669"/>
    <property type="project" value="UniProtKB-KW"/>
</dbReference>
<evidence type="ECO:0000256" key="10">
    <source>
        <dbReference type="ARBA" id="ARBA00023136"/>
    </source>
</evidence>
<keyword evidence="5 11" id="KW-0812">Transmembrane</keyword>
<keyword evidence="8 11" id="KW-1133">Transmembrane helix</keyword>
<dbReference type="OMA" id="HFRHELK"/>
<evidence type="ECO:0000256" key="3">
    <source>
        <dbReference type="ARBA" id="ARBA00022448"/>
    </source>
</evidence>
<organism evidence="13">
    <name type="scientific">Strongyloides ratti</name>
    <name type="common">Parasitic roundworm</name>
    <dbReference type="NCBI Taxonomy" id="34506"/>
    <lineage>
        <taxon>Eukaryota</taxon>
        <taxon>Metazoa</taxon>
        <taxon>Ecdysozoa</taxon>
        <taxon>Nematoda</taxon>
        <taxon>Chromadorea</taxon>
        <taxon>Rhabditida</taxon>
        <taxon>Tylenchina</taxon>
        <taxon>Panagrolaimomorpha</taxon>
        <taxon>Strongyloidoidea</taxon>
        <taxon>Strongyloididae</taxon>
        <taxon>Strongyloides</taxon>
    </lineage>
</organism>
<reference evidence="13 14" key="1">
    <citation type="submission" date="2014-09" db="EMBL/GenBank/DDBJ databases">
        <authorList>
            <person name="Martin A.A."/>
        </authorList>
    </citation>
    <scope>NUCLEOTIDE SEQUENCE</scope>
    <source>
        <strain evidence="14">ED321</strain>
        <strain evidence="13">ED321 Heterogonic</strain>
    </source>
</reference>
<keyword evidence="3" id="KW-0813">Transport</keyword>
<dbReference type="PROSITE" id="PS50939">
    <property type="entry name" value="CYTOCHROME_B561"/>
    <property type="match status" value="1"/>
</dbReference>
<evidence type="ECO:0000256" key="11">
    <source>
        <dbReference type="SAM" id="Phobius"/>
    </source>
</evidence>
<dbReference type="SMART" id="SM00665">
    <property type="entry name" value="B561"/>
    <property type="match status" value="1"/>
</dbReference>
<dbReference type="WBParaSite" id="SRAE_1000121800.1">
    <property type="protein sequence ID" value="SRAE_1000121800.1"/>
    <property type="gene ID" value="WBGene00257822"/>
</dbReference>
<keyword evidence="9" id="KW-0408">Iron</keyword>
<dbReference type="GeneID" id="36375317"/>
<dbReference type="Pfam" id="PF03188">
    <property type="entry name" value="Cytochrom_B561"/>
    <property type="match status" value="1"/>
</dbReference>
<keyword evidence="14" id="KW-1185">Reference proteome</keyword>
<dbReference type="PANTHER" id="PTHR10106">
    <property type="entry name" value="CYTOCHROME B561-RELATED"/>
    <property type="match status" value="1"/>
</dbReference>
<keyword evidence="7" id="KW-0249">Electron transport</keyword>